<feature type="transmembrane region" description="Helical" evidence="7">
    <location>
        <begin position="265"/>
        <end position="284"/>
    </location>
</feature>
<evidence type="ECO:0000313" key="10">
    <source>
        <dbReference type="Proteomes" id="UP000324726"/>
    </source>
</evidence>
<evidence type="ECO:0000313" key="9">
    <source>
        <dbReference type="EMBL" id="TYR19809.1"/>
    </source>
</evidence>
<proteinExistence type="predicted"/>
<feature type="domain" description="ABC3 transporter permease C-terminal" evidence="8">
    <location>
        <begin position="265"/>
        <end position="374"/>
    </location>
</feature>
<protein>
    <submittedName>
        <fullName evidence="9">FtsX-like permease family protein</fullName>
    </submittedName>
</protein>
<dbReference type="Proteomes" id="UP000324726">
    <property type="component" value="Unassembled WGS sequence"/>
</dbReference>
<dbReference type="EMBL" id="VSZI01000001">
    <property type="protein sequence ID" value="TYR19809.1"/>
    <property type="molecule type" value="Genomic_DNA"/>
</dbReference>
<evidence type="ECO:0000259" key="8">
    <source>
        <dbReference type="Pfam" id="PF02687"/>
    </source>
</evidence>
<dbReference type="PANTHER" id="PTHR43738:SF1">
    <property type="entry name" value="HEMIN TRANSPORT SYSTEM PERMEASE PROTEIN HRTB-RELATED"/>
    <property type="match status" value="1"/>
</dbReference>
<evidence type="ECO:0000256" key="1">
    <source>
        <dbReference type="ARBA" id="ARBA00004651"/>
    </source>
</evidence>
<evidence type="ECO:0000256" key="7">
    <source>
        <dbReference type="SAM" id="Phobius"/>
    </source>
</evidence>
<dbReference type="RefSeq" id="WP_148811515.1">
    <property type="nucleotide sequence ID" value="NZ_VSZI01000001.1"/>
</dbReference>
<comment type="subcellular location">
    <subcellularLocation>
        <location evidence="1">Cell membrane</location>
        <topology evidence="1">Multi-pass membrane protein</topology>
    </subcellularLocation>
</comment>
<name>A0A5D4FX04_9CORY</name>
<dbReference type="GO" id="GO:0005886">
    <property type="term" value="C:plasma membrane"/>
    <property type="evidence" value="ECO:0007669"/>
    <property type="project" value="UniProtKB-SubCell"/>
</dbReference>
<sequence length="382" mass="40096">MFLAWREMLFARTRFLLMGVVLGLMSLLVVIISGLTAGLVNDGVSGLKALDADVIAFERGTKTDSAFTRSIVDVDEAGKMAELDGVTDTAPLGLTIANAHNQDGTAVDLTLLGVRPDSFIAPPGLPAMSPAAGRGDQTSTSHEVILSATLADEGIEVGDTITIDRLDTPLKVTGFADGQRTFGHVDVAYLPLDVWQEIHAGARHGETVKPEAYEEASVVVAKTADKADTAALSQAAGLDVHTLKESFDSSPGYTAEMMTLTMIKWFLFVIAALVTGAFFLVWTIQRAGNIATLRAMGATKGFLLRDSLGQAVSILALSIIAGALIAVGLGSLLERTAMPYATEFGSVIGGSLILFFAGLIGAVVAVYRVTRTNPLAALGENR</sequence>
<keyword evidence="6 7" id="KW-0472">Membrane</keyword>
<dbReference type="InterPro" id="IPR003838">
    <property type="entry name" value="ABC3_permease_C"/>
</dbReference>
<reference evidence="9 10" key="1">
    <citation type="submission" date="2019-08" db="EMBL/GenBank/DDBJ databases">
        <title>Draft genome of C. urealyticum strain VH4248.</title>
        <authorList>
            <person name="Navas J."/>
        </authorList>
    </citation>
    <scope>NUCLEOTIDE SEQUENCE [LARGE SCALE GENOMIC DNA]</scope>
    <source>
        <strain evidence="9 10">VH4248</strain>
    </source>
</reference>
<organism evidence="9 10">
    <name type="scientific">Corynebacterium urealyticum</name>
    <dbReference type="NCBI Taxonomy" id="43771"/>
    <lineage>
        <taxon>Bacteria</taxon>
        <taxon>Bacillati</taxon>
        <taxon>Actinomycetota</taxon>
        <taxon>Actinomycetes</taxon>
        <taxon>Mycobacteriales</taxon>
        <taxon>Corynebacteriaceae</taxon>
        <taxon>Corynebacterium</taxon>
    </lineage>
</organism>
<evidence type="ECO:0000256" key="3">
    <source>
        <dbReference type="ARBA" id="ARBA00022475"/>
    </source>
</evidence>
<feature type="transmembrane region" description="Helical" evidence="7">
    <location>
        <begin position="311"/>
        <end position="332"/>
    </location>
</feature>
<keyword evidence="2" id="KW-0813">Transport</keyword>
<evidence type="ECO:0000256" key="2">
    <source>
        <dbReference type="ARBA" id="ARBA00022448"/>
    </source>
</evidence>
<evidence type="ECO:0000256" key="5">
    <source>
        <dbReference type="ARBA" id="ARBA00022989"/>
    </source>
</evidence>
<keyword evidence="3" id="KW-1003">Cell membrane</keyword>
<keyword evidence="5 7" id="KW-1133">Transmembrane helix</keyword>
<accession>A0A5D4FX04</accession>
<dbReference type="InterPro" id="IPR051125">
    <property type="entry name" value="ABC-4/HrtB_transporter"/>
</dbReference>
<gene>
    <name evidence="9" type="ORF">FYJ87_02095</name>
</gene>
<evidence type="ECO:0000256" key="4">
    <source>
        <dbReference type="ARBA" id="ARBA00022692"/>
    </source>
</evidence>
<dbReference type="PANTHER" id="PTHR43738">
    <property type="entry name" value="ABC TRANSPORTER, MEMBRANE PROTEIN"/>
    <property type="match status" value="1"/>
</dbReference>
<feature type="transmembrane region" description="Helical" evidence="7">
    <location>
        <begin position="344"/>
        <end position="367"/>
    </location>
</feature>
<keyword evidence="4 7" id="KW-0812">Transmembrane</keyword>
<feature type="transmembrane region" description="Helical" evidence="7">
    <location>
        <begin position="15"/>
        <end position="40"/>
    </location>
</feature>
<dbReference type="AlphaFoldDB" id="A0A5D4FX04"/>
<dbReference type="Pfam" id="PF02687">
    <property type="entry name" value="FtsX"/>
    <property type="match status" value="1"/>
</dbReference>
<evidence type="ECO:0000256" key="6">
    <source>
        <dbReference type="ARBA" id="ARBA00023136"/>
    </source>
</evidence>
<comment type="caution">
    <text evidence="9">The sequence shown here is derived from an EMBL/GenBank/DDBJ whole genome shotgun (WGS) entry which is preliminary data.</text>
</comment>